<dbReference type="PRINTS" id="PR00111">
    <property type="entry name" value="ABHYDROLASE"/>
</dbReference>
<dbReference type="InterPro" id="IPR029058">
    <property type="entry name" value="AB_hydrolase_fold"/>
</dbReference>
<reference evidence="2 3" key="1">
    <citation type="submission" date="2019-03" db="EMBL/GenBank/DDBJ databases">
        <title>Draft genome sequences of novel Actinobacteria.</title>
        <authorList>
            <person name="Sahin N."/>
            <person name="Ay H."/>
            <person name="Saygin H."/>
        </authorList>
    </citation>
    <scope>NUCLEOTIDE SEQUENCE [LARGE SCALE GENOMIC DNA]</scope>
    <source>
        <strain evidence="2 3">7K502</strain>
    </source>
</reference>
<dbReference type="Pfam" id="PF00561">
    <property type="entry name" value="Abhydrolase_1"/>
    <property type="match status" value="1"/>
</dbReference>
<evidence type="ECO:0000313" key="2">
    <source>
        <dbReference type="EMBL" id="TDD50500.1"/>
    </source>
</evidence>
<organism evidence="2 3">
    <name type="scientific">Saccharopolyspora elongata</name>
    <dbReference type="NCBI Taxonomy" id="2530387"/>
    <lineage>
        <taxon>Bacteria</taxon>
        <taxon>Bacillati</taxon>
        <taxon>Actinomycetota</taxon>
        <taxon>Actinomycetes</taxon>
        <taxon>Pseudonocardiales</taxon>
        <taxon>Pseudonocardiaceae</taxon>
        <taxon>Saccharopolyspora</taxon>
    </lineage>
</organism>
<evidence type="ECO:0000259" key="1">
    <source>
        <dbReference type="Pfam" id="PF00561"/>
    </source>
</evidence>
<evidence type="ECO:0000313" key="3">
    <source>
        <dbReference type="Proteomes" id="UP000294947"/>
    </source>
</evidence>
<name>A0A4R4YZP5_9PSEU</name>
<keyword evidence="2" id="KW-0378">Hydrolase</keyword>
<dbReference type="RefSeq" id="WP_132486061.1">
    <property type="nucleotide sequence ID" value="NZ_SMKW01000020.1"/>
</dbReference>
<dbReference type="EMBL" id="SMKW01000020">
    <property type="protein sequence ID" value="TDD50500.1"/>
    <property type="molecule type" value="Genomic_DNA"/>
</dbReference>
<dbReference type="SUPFAM" id="SSF53474">
    <property type="entry name" value="alpha/beta-Hydrolases"/>
    <property type="match status" value="1"/>
</dbReference>
<dbReference type="Gene3D" id="3.40.50.1820">
    <property type="entry name" value="alpha/beta hydrolase"/>
    <property type="match status" value="1"/>
</dbReference>
<dbReference type="Proteomes" id="UP000294947">
    <property type="component" value="Unassembled WGS sequence"/>
</dbReference>
<accession>A0A4R4YZP5</accession>
<protein>
    <submittedName>
        <fullName evidence="2">Alpha/beta hydrolase</fullName>
    </submittedName>
</protein>
<dbReference type="GO" id="GO:0016787">
    <property type="term" value="F:hydrolase activity"/>
    <property type="evidence" value="ECO:0007669"/>
    <property type="project" value="UniProtKB-KW"/>
</dbReference>
<feature type="domain" description="AB hydrolase-1" evidence="1">
    <location>
        <begin position="21"/>
        <end position="247"/>
    </location>
</feature>
<dbReference type="AlphaFoldDB" id="A0A4R4YZP5"/>
<comment type="caution">
    <text evidence="2">The sequence shown here is derived from an EMBL/GenBank/DDBJ whole genome shotgun (WGS) entry which is preliminary data.</text>
</comment>
<dbReference type="PANTHER" id="PTHR43798">
    <property type="entry name" value="MONOACYLGLYCEROL LIPASE"/>
    <property type="match status" value="1"/>
</dbReference>
<proteinExistence type="predicted"/>
<dbReference type="InterPro" id="IPR050266">
    <property type="entry name" value="AB_hydrolase_sf"/>
</dbReference>
<dbReference type="InterPro" id="IPR000073">
    <property type="entry name" value="AB_hydrolase_1"/>
</dbReference>
<keyword evidence="3" id="KW-1185">Reference proteome</keyword>
<gene>
    <name evidence="2" type="ORF">E1288_16650</name>
</gene>
<sequence>MPTTTTSCAVDYHFTGSGPGLLLIHGTGADAESSWTELIDSVAARFTTVAINLPGSGRTPVSPEPLDIVTLADQAAATAVAAGLTDFHVVGHSLGAVIATAVAARHGARVRSLVAHAAWTRSGAREAFQFGLWESLLRADPELLARHLQLTAMGPATLASRTAEDFEQAVAGFTEMLGRQRLQPLIELDARVDIRSLLHSITAPSLVLASRDDQIVPVSHQRELARAIPGAGYLELPGGHALPFEDPAAFTAAIADWLDYQESALGSSHR</sequence>
<dbReference type="OrthoDB" id="4944883at2"/>